<dbReference type="InterPro" id="IPR012556">
    <property type="entry name" value="Entericidin"/>
</dbReference>
<evidence type="ECO:0000256" key="5">
    <source>
        <dbReference type="ARBA" id="ARBA00023139"/>
    </source>
</evidence>
<accession>A9KGU2</accession>
<evidence type="ECO:0000256" key="1">
    <source>
        <dbReference type="ARBA" id="ARBA00010296"/>
    </source>
</evidence>
<dbReference type="PROSITE" id="PS51257">
    <property type="entry name" value="PROKAR_LIPOPROTEIN"/>
    <property type="match status" value="1"/>
</dbReference>
<dbReference type="RefSeq" id="WP_005769376.1">
    <property type="nucleotide sequence ID" value="NC_009727.1"/>
</dbReference>
<evidence type="ECO:0000313" key="7">
    <source>
        <dbReference type="EMBL" id="ABS76594.1"/>
    </source>
</evidence>
<organism evidence="7 8">
    <name type="scientific">Coxiella burnetii (strain Dugway 5J108-111)</name>
    <dbReference type="NCBI Taxonomy" id="434922"/>
    <lineage>
        <taxon>Bacteria</taxon>
        <taxon>Pseudomonadati</taxon>
        <taxon>Pseudomonadota</taxon>
        <taxon>Gammaproteobacteria</taxon>
        <taxon>Legionellales</taxon>
        <taxon>Coxiellaceae</taxon>
        <taxon>Coxiella</taxon>
    </lineage>
</organism>
<gene>
    <name evidence="7" type="primary">ecnB</name>
    <name evidence="7" type="ordered locus">CBUD_2023</name>
</gene>
<dbReference type="KEGG" id="cbd:CBUD_2023"/>
<dbReference type="AlphaFoldDB" id="A9KGU2"/>
<dbReference type="GO" id="GO:0016020">
    <property type="term" value="C:membrane"/>
    <property type="evidence" value="ECO:0007669"/>
    <property type="project" value="InterPro"/>
</dbReference>
<dbReference type="EMBL" id="CP000733">
    <property type="protein sequence ID" value="ABS76594.1"/>
    <property type="molecule type" value="Genomic_DNA"/>
</dbReference>
<protein>
    <submittedName>
        <fullName evidence="7">Entericidin A</fullName>
    </submittedName>
</protein>
<proteinExistence type="inferred from homology"/>
<dbReference type="GO" id="GO:0009636">
    <property type="term" value="P:response to toxic substance"/>
    <property type="evidence" value="ECO:0007669"/>
    <property type="project" value="InterPro"/>
</dbReference>
<keyword evidence="3" id="KW-0732">Signal</keyword>
<evidence type="ECO:0000256" key="3">
    <source>
        <dbReference type="ARBA" id="ARBA00022729"/>
    </source>
</evidence>
<keyword evidence="5" id="KW-0564">Palmitate</keyword>
<evidence type="ECO:0000256" key="4">
    <source>
        <dbReference type="ARBA" id="ARBA00023136"/>
    </source>
</evidence>
<sequence>MLTTRLKIILSIISLSLFMTGCHTIRGFGQDLQAGGKAISHAAAKEESNKK</sequence>
<comment type="similarity">
    <text evidence="1">Belongs to the EcnA/EcnB lipoprotein family.</text>
</comment>
<evidence type="ECO:0000313" key="8">
    <source>
        <dbReference type="Proteomes" id="UP000008555"/>
    </source>
</evidence>
<dbReference type="Proteomes" id="UP000008555">
    <property type="component" value="Chromosome"/>
</dbReference>
<keyword evidence="2" id="KW-1003">Cell membrane</keyword>
<evidence type="ECO:0000256" key="2">
    <source>
        <dbReference type="ARBA" id="ARBA00022475"/>
    </source>
</evidence>
<evidence type="ECO:0000256" key="6">
    <source>
        <dbReference type="ARBA" id="ARBA00023288"/>
    </source>
</evidence>
<dbReference type="HOGENOM" id="CLU_193827_2_0_6"/>
<keyword evidence="6" id="KW-0449">Lipoprotein</keyword>
<name>A9KGU2_COXBN</name>
<dbReference type="Pfam" id="PF08085">
    <property type="entry name" value="Entericidin"/>
    <property type="match status" value="1"/>
</dbReference>
<reference evidence="7 8" key="1">
    <citation type="journal article" date="2009" name="Infect. Immun.">
        <title>Comparative genomics reveal extensive transposon-mediated genomic plasticity and diversity among potential effector proteins within the genus Coxiella.</title>
        <authorList>
            <person name="Beare P.A."/>
            <person name="Unsworth N."/>
            <person name="Andoh M."/>
            <person name="Voth D.E."/>
            <person name="Omsland A."/>
            <person name="Gilk S.D."/>
            <person name="Williams K.P."/>
            <person name="Sobral B.W."/>
            <person name="Kupko J.J.III."/>
            <person name="Porcella S.F."/>
            <person name="Samuel J.E."/>
            <person name="Heinzen R.A."/>
        </authorList>
    </citation>
    <scope>NUCLEOTIDE SEQUENCE [LARGE SCALE GENOMIC DNA]</scope>
    <source>
        <strain evidence="7 8">Dugway 5J108-111</strain>
    </source>
</reference>
<keyword evidence="4" id="KW-0472">Membrane</keyword>